<evidence type="ECO:0000256" key="1">
    <source>
        <dbReference type="SAM" id="Coils"/>
    </source>
</evidence>
<organism evidence="3 4">
    <name type="scientific">Clytia hemisphaerica</name>
    <dbReference type="NCBI Taxonomy" id="252671"/>
    <lineage>
        <taxon>Eukaryota</taxon>
        <taxon>Metazoa</taxon>
        <taxon>Cnidaria</taxon>
        <taxon>Hydrozoa</taxon>
        <taxon>Hydroidolina</taxon>
        <taxon>Leptothecata</taxon>
        <taxon>Obeliida</taxon>
        <taxon>Clytiidae</taxon>
        <taxon>Clytia</taxon>
    </lineage>
</organism>
<accession>A0A7M5X125</accession>
<protein>
    <submittedName>
        <fullName evidence="3">Uncharacterized protein</fullName>
    </submittedName>
</protein>
<feature type="compositionally biased region" description="Polar residues" evidence="2">
    <location>
        <begin position="126"/>
        <end position="145"/>
    </location>
</feature>
<name>A0A7M5X125_9CNID</name>
<feature type="region of interest" description="Disordered" evidence="2">
    <location>
        <begin position="123"/>
        <end position="163"/>
    </location>
</feature>
<dbReference type="Proteomes" id="UP000594262">
    <property type="component" value="Unplaced"/>
</dbReference>
<sequence>MDFGKMEMSWEEGDVISKILNENENKMSFKNEEKTPMKSLYEEFLEIGEKYEFPPRTVEVEEFDCVELLKETEVADEQMMKMNGGSSNGTLKKNSQFRPDAQSKLSNTVQIKSTPFVANAERIPSEESNLSTKTNNPVTELSNKTVVRPPPGFPAKPKGEKPNSNAVQRLLNQSPPQELKPTANHFKDIPNIQSSISNTKPSKLSGMMKEFECLSVVMDQEIHKYENQLLTNRTKDEGRIDMMKTLYYEQQEKVENSNLNHHQKIKMLEKQHQEKIREMELQHQRELQKLKKNFEKEKTGVEELQIEFHKLLDERQHEVDALNVKINGLQSESLDQETPFPLASGVDDVKKLQNEFNNELFKREEEIDRLNATIFDLRYKLEAYEEGGHDHIAWENEELTEKLAIKDEYISTLKLQIENLEKVHQQNEWKLSQADDNLEMVERKATDKEMKSLG</sequence>
<keyword evidence="4" id="KW-1185">Reference proteome</keyword>
<dbReference type="EnsemblMetazoa" id="CLYHEMT015849.1">
    <property type="protein sequence ID" value="CLYHEMP015849.1"/>
    <property type="gene ID" value="CLYHEMG015849"/>
</dbReference>
<reference evidence="3" key="1">
    <citation type="submission" date="2021-01" db="UniProtKB">
        <authorList>
            <consortium name="EnsemblMetazoa"/>
        </authorList>
    </citation>
    <scope>IDENTIFICATION</scope>
</reference>
<evidence type="ECO:0000313" key="4">
    <source>
        <dbReference type="Proteomes" id="UP000594262"/>
    </source>
</evidence>
<dbReference type="AlphaFoldDB" id="A0A7M5X125"/>
<feature type="coiled-coil region" evidence="1">
    <location>
        <begin position="265"/>
        <end position="332"/>
    </location>
</feature>
<evidence type="ECO:0000256" key="2">
    <source>
        <dbReference type="SAM" id="MobiDB-lite"/>
    </source>
</evidence>
<evidence type="ECO:0000313" key="3">
    <source>
        <dbReference type="EnsemblMetazoa" id="CLYHEMP015849.1"/>
    </source>
</evidence>
<keyword evidence="1" id="KW-0175">Coiled coil</keyword>
<feature type="coiled-coil region" evidence="1">
    <location>
        <begin position="417"/>
        <end position="451"/>
    </location>
</feature>
<proteinExistence type="predicted"/>
<dbReference type="OrthoDB" id="6038136at2759"/>